<feature type="domain" description="AMMECR1" evidence="3">
    <location>
        <begin position="305"/>
        <end position="479"/>
    </location>
</feature>
<dbReference type="InterPro" id="IPR023472">
    <property type="entry name" value="Uncharacterised_MJ0810"/>
</dbReference>
<dbReference type="InterPro" id="IPR023473">
    <property type="entry name" value="AMMECR1"/>
</dbReference>
<name>A0A7C3UXJ3_UNCW3</name>
<dbReference type="InterPro" id="IPR002737">
    <property type="entry name" value="MEMO1_fam"/>
</dbReference>
<dbReference type="HAMAP" id="MF_00645">
    <property type="entry name" value="AMMECR1"/>
    <property type="match status" value="1"/>
</dbReference>
<evidence type="ECO:0000313" key="4">
    <source>
        <dbReference type="EMBL" id="HGE99862.1"/>
    </source>
</evidence>
<evidence type="ECO:0000259" key="3">
    <source>
        <dbReference type="PROSITE" id="PS51112"/>
    </source>
</evidence>
<dbReference type="AlphaFoldDB" id="A0A7C3UXJ3"/>
<evidence type="ECO:0000256" key="1">
    <source>
        <dbReference type="ARBA" id="ARBA00006315"/>
    </source>
</evidence>
<dbReference type="EMBL" id="DTMQ01000044">
    <property type="protein sequence ID" value="HGE99862.1"/>
    <property type="molecule type" value="Genomic_DNA"/>
</dbReference>
<accession>A0A7C3UXJ3</accession>
<dbReference type="PROSITE" id="PS51112">
    <property type="entry name" value="AMMECR1"/>
    <property type="match status" value="1"/>
</dbReference>
<dbReference type="InterPro" id="IPR027485">
    <property type="entry name" value="AMMECR1_N"/>
</dbReference>
<dbReference type="Gene3D" id="3.30.1490.150">
    <property type="entry name" value="Hypothetical protein ph0010, domain 2"/>
    <property type="match status" value="1"/>
</dbReference>
<dbReference type="Pfam" id="PF01875">
    <property type="entry name" value="Memo"/>
    <property type="match status" value="1"/>
</dbReference>
<dbReference type="PANTHER" id="PTHR11060">
    <property type="entry name" value="PROTEIN MEMO1"/>
    <property type="match status" value="1"/>
</dbReference>
<sequence>MRRRRGWIFFFIFALLVASAKEGRMRKPCVAGQFYPEDFSQLKEKISSLLAKAKPPGVEEEILGILVPHAGYDYSGEVAAYAYKSLIGREYETVVLLGPSHSANFSGFALSSEGKWQTPLGEVEIDEELAKEVIRRVPKAKDLPSAHAYEHSLEVQIPFLQTVLRNFKILPIMMLFPKYEELKEFALNLAKIIRGKKILLLASTDLYHGYSYEECVATDKRTIGYIERLDAQGLYEALLSGKAQACGGFPVVALLLTLKELGVKQAKLLRQTNSNEVMGVKGGYCVGYAAFLFTGEEKGTIFTAEERKELLRIARTTLERYLRGEKVSAERPKSERLVEKTGVFVTLKKHGELRGCIGYIQGVEPLYKAVATMAINSATEDPRFPPVRPEELKEIEIEITVLSPLKRISDVKEIVVGKHGIYIKRGFYSGLLLPQVATENNWTREEFLNHTCLKAGLPPSAWKDKNTEIYIFTGEIIKE</sequence>
<dbReference type="InterPro" id="IPR036071">
    <property type="entry name" value="AMMECR1_dom_sf"/>
</dbReference>
<dbReference type="SUPFAM" id="SSF143447">
    <property type="entry name" value="AMMECR1-like"/>
    <property type="match status" value="1"/>
</dbReference>
<dbReference type="NCBIfam" id="TIGR04336">
    <property type="entry name" value="AmmeMemoSam_B"/>
    <property type="match status" value="1"/>
</dbReference>
<dbReference type="InterPro" id="IPR002733">
    <property type="entry name" value="AMMECR1_domain"/>
</dbReference>
<dbReference type="NCBIfam" id="TIGR00296">
    <property type="entry name" value="TIGR00296 family protein"/>
    <property type="match status" value="1"/>
</dbReference>
<dbReference type="Gene3D" id="3.40.830.10">
    <property type="entry name" value="LigB-like"/>
    <property type="match status" value="1"/>
</dbReference>
<dbReference type="Pfam" id="PF01871">
    <property type="entry name" value="AMMECR1"/>
    <property type="match status" value="1"/>
</dbReference>
<organism evidence="4">
    <name type="scientific">candidate division WOR-3 bacterium</name>
    <dbReference type="NCBI Taxonomy" id="2052148"/>
    <lineage>
        <taxon>Bacteria</taxon>
        <taxon>Bacteria division WOR-3</taxon>
    </lineage>
</organism>
<dbReference type="NCBIfam" id="TIGR04335">
    <property type="entry name" value="AmmeMemoSam_A"/>
    <property type="match status" value="1"/>
</dbReference>
<dbReference type="HAMAP" id="MF_00055">
    <property type="entry name" value="MEMO1"/>
    <property type="match status" value="1"/>
</dbReference>
<dbReference type="InterPro" id="IPR027623">
    <property type="entry name" value="AmmeMemoSam_A"/>
</dbReference>
<gene>
    <name evidence="4" type="primary">amrB</name>
    <name evidence="4" type="ORF">ENX07_07345</name>
</gene>
<dbReference type="Gene3D" id="3.30.700.20">
    <property type="entry name" value="Hypothetical protein ph0010, domain 1"/>
    <property type="match status" value="1"/>
</dbReference>
<comment type="caution">
    <text evidence="4">The sequence shown here is derived from an EMBL/GenBank/DDBJ whole genome shotgun (WGS) entry which is preliminary data.</text>
</comment>
<dbReference type="PANTHER" id="PTHR11060:SF0">
    <property type="entry name" value="PROTEIN MEMO1"/>
    <property type="match status" value="1"/>
</dbReference>
<proteinExistence type="inferred from homology"/>
<protein>
    <recommendedName>
        <fullName evidence="2">MEMO1 family protein ENX07_07345</fullName>
    </recommendedName>
</protein>
<evidence type="ECO:0000256" key="2">
    <source>
        <dbReference type="HAMAP-Rule" id="MF_00055"/>
    </source>
</evidence>
<comment type="similarity">
    <text evidence="1 2">Belongs to the MEMO1 family.</text>
</comment>
<dbReference type="CDD" id="cd07361">
    <property type="entry name" value="MEMO_like"/>
    <property type="match status" value="1"/>
</dbReference>
<reference evidence="4" key="1">
    <citation type="journal article" date="2020" name="mSystems">
        <title>Genome- and Community-Level Interaction Insights into Carbon Utilization and Element Cycling Functions of Hydrothermarchaeota in Hydrothermal Sediment.</title>
        <authorList>
            <person name="Zhou Z."/>
            <person name="Liu Y."/>
            <person name="Xu W."/>
            <person name="Pan J."/>
            <person name="Luo Z.H."/>
            <person name="Li M."/>
        </authorList>
    </citation>
    <scope>NUCLEOTIDE SEQUENCE [LARGE SCALE GENOMIC DNA]</scope>
    <source>
        <strain evidence="4">SpSt-906</strain>
    </source>
</reference>